<dbReference type="EMBL" id="ML735234">
    <property type="protein sequence ID" value="KAE8392832.1"/>
    <property type="molecule type" value="Genomic_DNA"/>
</dbReference>
<dbReference type="OrthoDB" id="4507898at2759"/>
<name>A0A5N7CF91_PETAA</name>
<reference evidence="1" key="2">
    <citation type="submission" date="2019-04" db="EMBL/GenBank/DDBJ databases">
        <title>Friends and foes A comparative genomics studyof 23 Aspergillus species from section Flavi.</title>
        <authorList>
            <consortium name="DOE Joint Genome Institute"/>
            <person name="Kjaerbolling I."/>
            <person name="Vesth T."/>
            <person name="Frisvad J.C."/>
            <person name="Nybo J.L."/>
            <person name="Theobald S."/>
            <person name="Kildgaard S."/>
            <person name="Isbrandt T."/>
            <person name="Kuo A."/>
            <person name="Sato A."/>
            <person name="Lyhne E.K."/>
            <person name="Kogle M.E."/>
            <person name="Wiebenga A."/>
            <person name="Kun R.S."/>
            <person name="Lubbers R.J."/>
            <person name="Makela M.R."/>
            <person name="Barry K."/>
            <person name="Chovatia M."/>
            <person name="Clum A."/>
            <person name="Daum C."/>
            <person name="Haridas S."/>
            <person name="He G."/>
            <person name="LaButti K."/>
            <person name="Lipzen A."/>
            <person name="Mondo S."/>
            <person name="Riley R."/>
            <person name="Salamov A."/>
            <person name="Simmons B.A."/>
            <person name="Magnuson J.K."/>
            <person name="Henrissat B."/>
            <person name="Mortensen U.H."/>
            <person name="Larsen T.O."/>
            <person name="Devries R.P."/>
            <person name="Grigoriev I.V."/>
            <person name="Machida M."/>
            <person name="Baker S.E."/>
            <person name="Andersen M.R."/>
        </authorList>
    </citation>
    <scope>NUCLEOTIDE SEQUENCE [LARGE SCALE GENOMIC DNA]</scope>
    <source>
        <strain evidence="1">IBT 14317</strain>
    </source>
</reference>
<sequence length="102" mass="11230">MAIVDISGIPKAELLEELLKATKVASFFASSGIPPPELDMKAAMDEYERCAERGLGLDYVLGRVMKCDLSGDTADTWGYDRDNGEGRFAEVVKELRKTYPPV</sequence>
<dbReference type="Proteomes" id="UP000326877">
    <property type="component" value="Unassembled WGS sequence"/>
</dbReference>
<evidence type="ECO:0000313" key="1">
    <source>
        <dbReference type="EMBL" id="KAE8392832.1"/>
    </source>
</evidence>
<reference evidence="2 3" key="1">
    <citation type="submission" date="2019-04" db="EMBL/GenBank/DDBJ databases">
        <title>Aspergillus burnettii sp. nov., novel species from soil in southeast Queensland.</title>
        <authorList>
            <person name="Gilchrist C.L.M."/>
            <person name="Pitt J.I."/>
            <person name="Lange L."/>
            <person name="Lacey H.J."/>
            <person name="Vuong D."/>
            <person name="Midgley D.J."/>
            <person name="Greenfield P."/>
            <person name="Bradbury M."/>
            <person name="Lacey E."/>
            <person name="Busk P.K."/>
            <person name="Pilgaard B."/>
            <person name="Chooi Y.H."/>
            <person name="Piggott A.M."/>
        </authorList>
    </citation>
    <scope>NUCLEOTIDE SEQUENCE [LARGE SCALE GENOMIC DNA]</scope>
    <source>
        <strain evidence="2 3">FRR 5400</strain>
    </source>
</reference>
<dbReference type="EMBL" id="SPNV01000193">
    <property type="protein sequence ID" value="KAF5858733.1"/>
    <property type="molecule type" value="Genomic_DNA"/>
</dbReference>
<organism evidence="1">
    <name type="scientific">Petromyces alliaceus</name>
    <name type="common">Aspergillus alliaceus</name>
    <dbReference type="NCBI Taxonomy" id="209559"/>
    <lineage>
        <taxon>Eukaryota</taxon>
        <taxon>Fungi</taxon>
        <taxon>Dikarya</taxon>
        <taxon>Ascomycota</taxon>
        <taxon>Pezizomycotina</taxon>
        <taxon>Eurotiomycetes</taxon>
        <taxon>Eurotiomycetidae</taxon>
        <taxon>Eurotiales</taxon>
        <taxon>Aspergillaceae</taxon>
        <taxon>Aspergillus</taxon>
        <taxon>Aspergillus subgen. Circumdati</taxon>
    </lineage>
</organism>
<accession>A0A8H6A3J0</accession>
<evidence type="ECO:0000313" key="3">
    <source>
        <dbReference type="Proteomes" id="UP000541154"/>
    </source>
</evidence>
<evidence type="ECO:0000313" key="2">
    <source>
        <dbReference type="EMBL" id="KAF5858733.1"/>
    </source>
</evidence>
<dbReference type="OMA" id="MDEYERC"/>
<dbReference type="Proteomes" id="UP000541154">
    <property type="component" value="Unassembled WGS sequence"/>
</dbReference>
<accession>A0A5N7CF91</accession>
<dbReference type="AlphaFoldDB" id="A0A5N7CF91"/>
<accession>A0A5N6FYP2</accession>
<gene>
    <name evidence="1" type="ORF">BDV23DRAFT_51416</name>
    <name evidence="2" type="ORF">ETB97_003842</name>
</gene>
<proteinExistence type="predicted"/>
<keyword evidence="3" id="KW-1185">Reference proteome</keyword>
<protein>
    <submittedName>
        <fullName evidence="1">Uncharacterized protein</fullName>
    </submittedName>
</protein>